<keyword evidence="4" id="KW-1185">Reference proteome</keyword>
<dbReference type="OrthoDB" id="1467402at2"/>
<feature type="chain" id="PRO_5009920660" description="DUF4468 domain-containing protein" evidence="2">
    <location>
        <begin position="23"/>
        <end position="241"/>
    </location>
</feature>
<protein>
    <recommendedName>
        <fullName evidence="5">DUF4468 domain-containing protein</fullName>
    </recommendedName>
</protein>
<name>A0A1M6RMP1_9BACT</name>
<reference evidence="4" key="1">
    <citation type="submission" date="2016-11" db="EMBL/GenBank/DDBJ databases">
        <authorList>
            <person name="Varghese N."/>
            <person name="Submissions S."/>
        </authorList>
    </citation>
    <scope>NUCLEOTIDE SEQUENCE [LARGE SCALE GENOMIC DNA]</scope>
    <source>
        <strain evidence="4">DSM 18569</strain>
    </source>
</reference>
<evidence type="ECO:0000256" key="1">
    <source>
        <dbReference type="SAM" id="Coils"/>
    </source>
</evidence>
<gene>
    <name evidence="3" type="ORF">SAMN02746009_00751</name>
</gene>
<proteinExistence type="predicted"/>
<organism evidence="3 4">
    <name type="scientific">Hymenobacter psychrotolerans DSM 18569</name>
    <dbReference type="NCBI Taxonomy" id="1121959"/>
    <lineage>
        <taxon>Bacteria</taxon>
        <taxon>Pseudomonadati</taxon>
        <taxon>Bacteroidota</taxon>
        <taxon>Cytophagia</taxon>
        <taxon>Cytophagales</taxon>
        <taxon>Hymenobacteraceae</taxon>
        <taxon>Hymenobacter</taxon>
    </lineage>
</organism>
<keyword evidence="2" id="KW-0732">Signal</keyword>
<feature type="signal peptide" evidence="2">
    <location>
        <begin position="1"/>
        <end position="22"/>
    </location>
</feature>
<dbReference type="EMBL" id="FRAS01000002">
    <property type="protein sequence ID" value="SHK33706.1"/>
    <property type="molecule type" value="Genomic_DNA"/>
</dbReference>
<dbReference type="STRING" id="1121959.SAMN02746009_00751"/>
<dbReference type="RefSeq" id="WP_073281354.1">
    <property type="nucleotide sequence ID" value="NZ_FRAS01000002.1"/>
</dbReference>
<evidence type="ECO:0000256" key="2">
    <source>
        <dbReference type="SAM" id="SignalP"/>
    </source>
</evidence>
<keyword evidence="1" id="KW-0175">Coiled coil</keyword>
<dbReference type="AlphaFoldDB" id="A0A1M6RMP1"/>
<sequence length="241" mass="27093">MKNSLLALLLLVGVFSLHPAAAQLYDVRQSSINHEKRERSALKVQVDGTPEWTRDFWQSWLKDTYNIKVKGNGLLGVGKRDILVAKQVPASSVSGKLIDLYALVTAPSDSVTELAVFAAFDSDTYFDPEKTPSEYAALRNIVTNFASAARVKAYREQIAAAEKELRDTEKEKERLEKERASLSANTLSNLEKIEALKKQNTENKLKSSQDSVQLITNAQLLETRKAKLQRRRDRLSTLDKK</sequence>
<accession>A0A1M6RMP1</accession>
<evidence type="ECO:0008006" key="5">
    <source>
        <dbReference type="Google" id="ProtNLM"/>
    </source>
</evidence>
<dbReference type="Proteomes" id="UP000183947">
    <property type="component" value="Unassembled WGS sequence"/>
</dbReference>
<feature type="coiled-coil region" evidence="1">
    <location>
        <begin position="151"/>
        <end position="185"/>
    </location>
</feature>
<evidence type="ECO:0000313" key="3">
    <source>
        <dbReference type="EMBL" id="SHK33706.1"/>
    </source>
</evidence>
<evidence type="ECO:0000313" key="4">
    <source>
        <dbReference type="Proteomes" id="UP000183947"/>
    </source>
</evidence>